<feature type="coiled-coil region" evidence="1">
    <location>
        <begin position="113"/>
        <end position="203"/>
    </location>
</feature>
<evidence type="ECO:0000313" key="4">
    <source>
        <dbReference type="RefSeq" id="XP_009770233.1"/>
    </source>
</evidence>
<gene>
    <name evidence="4" type="primary">LOC104220964</name>
</gene>
<accession>A0A1U7VV32</accession>
<dbReference type="Proteomes" id="UP000189701">
    <property type="component" value="Unplaced"/>
</dbReference>
<dbReference type="AlphaFoldDB" id="A0A1U7VV32"/>
<proteinExistence type="predicted"/>
<sequence length="287" mass="31806">MVADAVHSQIEEISEGSSSKVPEPSGSKRTPRLRGQSETEGPGSEALQRQENIPSESFGAMRTPDMEMTHEERDIFWECLEGIEDGPDPDASFIFDEAENLLKHAVSLHRREFDKSRTELARCEAKLKKLMEERDNLKILYIKNKGEISDLRAELAKAGREQTELIEKGQQKGELVEQLREELKMQEEEILARSRKIEELEAKSAAEIAKAKSDAEALVSSYRVDVEASNTRAKEISVAADAATLLSDDEDSASGSESGGDEYEVPEEEVPEDVAPEDASPKDVASK</sequence>
<protein>
    <submittedName>
        <fullName evidence="4">Testis-specific gene 10 protein-like</fullName>
    </submittedName>
</protein>
<reference evidence="3" key="1">
    <citation type="journal article" date="2013" name="Genome Biol.">
        <title>Reference genomes and transcriptomes of Nicotiana sylvestris and Nicotiana tomentosiformis.</title>
        <authorList>
            <person name="Sierro N."/>
            <person name="Battey J.N."/>
            <person name="Ouadi S."/>
            <person name="Bovet L."/>
            <person name="Goepfert S."/>
            <person name="Bakaher N."/>
            <person name="Peitsch M.C."/>
            <person name="Ivanov N.V."/>
        </authorList>
    </citation>
    <scope>NUCLEOTIDE SEQUENCE [LARGE SCALE GENOMIC DNA]</scope>
</reference>
<evidence type="ECO:0000256" key="2">
    <source>
        <dbReference type="SAM" id="MobiDB-lite"/>
    </source>
</evidence>
<feature type="region of interest" description="Disordered" evidence="2">
    <location>
        <begin position="1"/>
        <end position="63"/>
    </location>
</feature>
<organism evidence="3 4">
    <name type="scientific">Nicotiana sylvestris</name>
    <name type="common">Wood tobacco</name>
    <name type="synonym">South American tobacco</name>
    <dbReference type="NCBI Taxonomy" id="4096"/>
    <lineage>
        <taxon>Eukaryota</taxon>
        <taxon>Viridiplantae</taxon>
        <taxon>Streptophyta</taxon>
        <taxon>Embryophyta</taxon>
        <taxon>Tracheophyta</taxon>
        <taxon>Spermatophyta</taxon>
        <taxon>Magnoliopsida</taxon>
        <taxon>eudicotyledons</taxon>
        <taxon>Gunneridae</taxon>
        <taxon>Pentapetalae</taxon>
        <taxon>asterids</taxon>
        <taxon>lamiids</taxon>
        <taxon>Solanales</taxon>
        <taxon>Solanaceae</taxon>
        <taxon>Nicotianoideae</taxon>
        <taxon>Nicotianeae</taxon>
        <taxon>Nicotiana</taxon>
    </lineage>
</organism>
<keyword evidence="3" id="KW-1185">Reference proteome</keyword>
<evidence type="ECO:0000313" key="3">
    <source>
        <dbReference type="Proteomes" id="UP000189701"/>
    </source>
</evidence>
<evidence type="ECO:0000256" key="1">
    <source>
        <dbReference type="SAM" id="Coils"/>
    </source>
</evidence>
<reference evidence="4" key="2">
    <citation type="submission" date="2025-08" db="UniProtKB">
        <authorList>
            <consortium name="RefSeq"/>
        </authorList>
    </citation>
    <scope>IDENTIFICATION</scope>
    <source>
        <tissue evidence="4">Leaf</tissue>
    </source>
</reference>
<dbReference type="RefSeq" id="XP_009770233.1">
    <property type="nucleotide sequence ID" value="XM_009771931.1"/>
</dbReference>
<feature type="region of interest" description="Disordered" evidence="2">
    <location>
        <begin position="242"/>
        <end position="287"/>
    </location>
</feature>
<keyword evidence="1" id="KW-0175">Coiled coil</keyword>
<feature type="compositionally biased region" description="Acidic residues" evidence="2">
    <location>
        <begin position="259"/>
        <end position="276"/>
    </location>
</feature>
<name>A0A1U7VV32_NICSY</name>